<evidence type="ECO:0000259" key="8">
    <source>
        <dbReference type="PROSITE" id="PS50887"/>
    </source>
</evidence>
<gene>
    <name evidence="9" type="ORF">KI809_01285</name>
</gene>
<sequence length="304" mass="33933">MKILVAEDDPIALGFLELSLVKWGYEVEIVVDGLSALAALKRPDAPKLAILDWMMPQMAGIDVCKEIRKNSDNDHGYTYIILLTVKSSLYDMVDGISAGADDYIIKPFIPQDLKVRLDAGRRIVELQEKLLESKRVLISSSSNDIGTRTWNRDKIISLVQAELNRSKRKGRSQSIALLKVDNYHELLSTIGPKELDDFLCNSINLIQKTVRSYDSIGRYSDDEFLILFPETVCDEMPGIIDRVYKTVHEIELSHSCGKFPLSITIGVVTCKGDIAEEKLIAEVNAAITKVPLEGAIRAHFAVVQ</sequence>
<dbReference type="NCBIfam" id="TIGR00254">
    <property type="entry name" value="GGDEF"/>
    <property type="match status" value="1"/>
</dbReference>
<dbReference type="InterPro" id="IPR001789">
    <property type="entry name" value="Sig_transdc_resp-reg_receiver"/>
</dbReference>
<dbReference type="Proteomes" id="UP000811899">
    <property type="component" value="Unassembled WGS sequence"/>
</dbReference>
<dbReference type="SMART" id="SM00267">
    <property type="entry name" value="GGDEF"/>
    <property type="match status" value="1"/>
</dbReference>
<name>A0AAW4L523_9BACT</name>
<dbReference type="EMBL" id="JAHCVJ010000001">
    <property type="protein sequence ID" value="MBT0662917.1"/>
    <property type="molecule type" value="Genomic_DNA"/>
</dbReference>
<keyword evidence="10" id="KW-1185">Reference proteome</keyword>
<keyword evidence="3" id="KW-0805">Transcription regulation</keyword>
<evidence type="ECO:0000256" key="3">
    <source>
        <dbReference type="ARBA" id="ARBA00023015"/>
    </source>
</evidence>
<dbReference type="InterPro" id="IPR043128">
    <property type="entry name" value="Rev_trsase/Diguanyl_cyclase"/>
</dbReference>
<keyword evidence="1 6" id="KW-0597">Phosphoprotein</keyword>
<dbReference type="InterPro" id="IPR000160">
    <property type="entry name" value="GGDEF_dom"/>
</dbReference>
<evidence type="ECO:0000259" key="7">
    <source>
        <dbReference type="PROSITE" id="PS50110"/>
    </source>
</evidence>
<dbReference type="GO" id="GO:0000156">
    <property type="term" value="F:phosphorelay response regulator activity"/>
    <property type="evidence" value="ECO:0007669"/>
    <property type="project" value="TreeGrafter"/>
</dbReference>
<dbReference type="PROSITE" id="PS50110">
    <property type="entry name" value="RESPONSE_REGULATORY"/>
    <property type="match status" value="1"/>
</dbReference>
<evidence type="ECO:0000256" key="2">
    <source>
        <dbReference type="ARBA" id="ARBA00023012"/>
    </source>
</evidence>
<evidence type="ECO:0000313" key="9">
    <source>
        <dbReference type="EMBL" id="MBT0662917.1"/>
    </source>
</evidence>
<evidence type="ECO:0000256" key="5">
    <source>
        <dbReference type="ARBA" id="ARBA00023163"/>
    </source>
</evidence>
<feature type="domain" description="Response regulatory" evidence="7">
    <location>
        <begin position="2"/>
        <end position="121"/>
    </location>
</feature>
<dbReference type="AlphaFoldDB" id="A0AAW4L523"/>
<organism evidence="9 10">
    <name type="scientific">Geoanaerobacter pelophilus</name>
    <dbReference type="NCBI Taxonomy" id="60036"/>
    <lineage>
        <taxon>Bacteria</taxon>
        <taxon>Pseudomonadati</taxon>
        <taxon>Thermodesulfobacteriota</taxon>
        <taxon>Desulfuromonadia</taxon>
        <taxon>Geobacterales</taxon>
        <taxon>Geobacteraceae</taxon>
        <taxon>Geoanaerobacter</taxon>
    </lineage>
</organism>
<dbReference type="PANTHER" id="PTHR48111">
    <property type="entry name" value="REGULATOR OF RPOS"/>
    <property type="match status" value="1"/>
</dbReference>
<dbReference type="SUPFAM" id="SSF52172">
    <property type="entry name" value="CheY-like"/>
    <property type="match status" value="1"/>
</dbReference>
<evidence type="ECO:0000313" key="10">
    <source>
        <dbReference type="Proteomes" id="UP000811899"/>
    </source>
</evidence>
<reference evidence="9 10" key="1">
    <citation type="submission" date="2021-05" db="EMBL/GenBank/DDBJ databases">
        <title>The draft genome of Geobacter pelophilus DSM 12255.</title>
        <authorList>
            <person name="Xu Z."/>
            <person name="Masuda Y."/>
            <person name="Itoh H."/>
            <person name="Senoo K."/>
        </authorList>
    </citation>
    <scope>NUCLEOTIDE SEQUENCE [LARGE SCALE GENOMIC DNA]</scope>
    <source>
        <strain evidence="9 10">DSM 12255</strain>
    </source>
</reference>
<keyword evidence="5" id="KW-0804">Transcription</keyword>
<proteinExistence type="predicted"/>
<dbReference type="PROSITE" id="PS50887">
    <property type="entry name" value="GGDEF"/>
    <property type="match status" value="1"/>
</dbReference>
<dbReference type="SUPFAM" id="SSF55073">
    <property type="entry name" value="Nucleotide cyclase"/>
    <property type="match status" value="1"/>
</dbReference>
<dbReference type="GO" id="GO:0000976">
    <property type="term" value="F:transcription cis-regulatory region binding"/>
    <property type="evidence" value="ECO:0007669"/>
    <property type="project" value="TreeGrafter"/>
</dbReference>
<accession>A0AAW4L523</accession>
<keyword evidence="2" id="KW-0902">Two-component regulatory system</keyword>
<evidence type="ECO:0000256" key="1">
    <source>
        <dbReference type="ARBA" id="ARBA00022553"/>
    </source>
</evidence>
<dbReference type="PANTHER" id="PTHR48111:SF1">
    <property type="entry name" value="TWO-COMPONENT RESPONSE REGULATOR ORR33"/>
    <property type="match status" value="1"/>
</dbReference>
<dbReference type="Pfam" id="PF00072">
    <property type="entry name" value="Response_reg"/>
    <property type="match status" value="1"/>
</dbReference>
<dbReference type="InterPro" id="IPR029787">
    <property type="entry name" value="Nucleotide_cyclase"/>
</dbReference>
<evidence type="ECO:0000256" key="6">
    <source>
        <dbReference type="PROSITE-ProRule" id="PRU00169"/>
    </source>
</evidence>
<dbReference type="RefSeq" id="WP_214169704.1">
    <property type="nucleotide sequence ID" value="NZ_JAHCVJ010000001.1"/>
</dbReference>
<keyword evidence="4" id="KW-0238">DNA-binding</keyword>
<protein>
    <submittedName>
        <fullName evidence="9">Response regulator</fullName>
    </submittedName>
</protein>
<dbReference type="Gene3D" id="3.40.50.2300">
    <property type="match status" value="1"/>
</dbReference>
<dbReference type="GO" id="GO:0032993">
    <property type="term" value="C:protein-DNA complex"/>
    <property type="evidence" value="ECO:0007669"/>
    <property type="project" value="TreeGrafter"/>
</dbReference>
<feature type="modified residue" description="4-aspartylphosphate" evidence="6">
    <location>
        <position position="52"/>
    </location>
</feature>
<dbReference type="SMART" id="SM00448">
    <property type="entry name" value="REC"/>
    <property type="match status" value="1"/>
</dbReference>
<comment type="caution">
    <text evidence="9">The sequence shown here is derived from an EMBL/GenBank/DDBJ whole genome shotgun (WGS) entry which is preliminary data.</text>
</comment>
<dbReference type="InterPro" id="IPR039420">
    <property type="entry name" value="WalR-like"/>
</dbReference>
<dbReference type="Gene3D" id="3.30.70.270">
    <property type="match status" value="1"/>
</dbReference>
<dbReference type="CDD" id="cd17574">
    <property type="entry name" value="REC_OmpR"/>
    <property type="match status" value="1"/>
</dbReference>
<dbReference type="Pfam" id="PF00990">
    <property type="entry name" value="GGDEF"/>
    <property type="match status" value="1"/>
</dbReference>
<dbReference type="GO" id="GO:0006355">
    <property type="term" value="P:regulation of DNA-templated transcription"/>
    <property type="evidence" value="ECO:0007669"/>
    <property type="project" value="TreeGrafter"/>
</dbReference>
<evidence type="ECO:0000256" key="4">
    <source>
        <dbReference type="ARBA" id="ARBA00023125"/>
    </source>
</evidence>
<dbReference type="InterPro" id="IPR011006">
    <property type="entry name" value="CheY-like_superfamily"/>
</dbReference>
<feature type="domain" description="GGDEF" evidence="8">
    <location>
        <begin position="171"/>
        <end position="303"/>
    </location>
</feature>
<dbReference type="GO" id="GO:0005829">
    <property type="term" value="C:cytosol"/>
    <property type="evidence" value="ECO:0007669"/>
    <property type="project" value="TreeGrafter"/>
</dbReference>